<evidence type="ECO:0000259" key="15">
    <source>
        <dbReference type="Pfam" id="PF17243"/>
    </source>
</evidence>
<dbReference type="Pfam" id="PF17243">
    <property type="entry name" value="POTRA_TamA_1"/>
    <property type="match status" value="1"/>
</dbReference>
<feature type="domain" description="POTRA" evidence="14">
    <location>
        <begin position="219"/>
        <end position="293"/>
    </location>
</feature>
<evidence type="ECO:0000313" key="16">
    <source>
        <dbReference type="EMBL" id="MBZ4187051.1"/>
    </source>
</evidence>
<name>A0ABS7TH51_9GAMM</name>
<evidence type="ECO:0000256" key="1">
    <source>
        <dbReference type="ARBA" id="ARBA00004442"/>
    </source>
</evidence>
<reference evidence="16" key="1">
    <citation type="submission" date="2021-09" db="EMBL/GenBank/DDBJ databases">
        <authorList>
            <person name="Wu T."/>
            <person name="Guo S.Z."/>
        </authorList>
    </citation>
    <scope>NUCLEOTIDE SEQUENCE</scope>
    <source>
        <strain evidence="16">RSS-23</strain>
    </source>
</reference>
<evidence type="ECO:0000256" key="11">
    <source>
        <dbReference type="SAM" id="MobiDB-lite"/>
    </source>
</evidence>
<dbReference type="PANTHER" id="PTHR12815:SF47">
    <property type="entry name" value="TRANSLOCATION AND ASSEMBLY MODULE SUBUNIT TAMA"/>
    <property type="match status" value="1"/>
</dbReference>
<evidence type="ECO:0000256" key="12">
    <source>
        <dbReference type="SAM" id="SignalP"/>
    </source>
</evidence>
<evidence type="ECO:0000256" key="9">
    <source>
        <dbReference type="ARBA" id="ARBA00033063"/>
    </source>
</evidence>
<feature type="domain" description="TamA POTRA" evidence="15">
    <location>
        <begin position="29"/>
        <end position="98"/>
    </location>
</feature>
<proteinExistence type="inferred from homology"/>
<dbReference type="InterPro" id="IPR010827">
    <property type="entry name" value="BamA/TamA_POTRA"/>
</dbReference>
<evidence type="ECO:0000259" key="13">
    <source>
        <dbReference type="Pfam" id="PF01103"/>
    </source>
</evidence>
<dbReference type="Pfam" id="PF07244">
    <property type="entry name" value="POTRA"/>
    <property type="match status" value="1"/>
</dbReference>
<evidence type="ECO:0000256" key="4">
    <source>
        <dbReference type="ARBA" id="ARBA00022452"/>
    </source>
</evidence>
<dbReference type="InterPro" id="IPR000184">
    <property type="entry name" value="Bac_surfAg_D15"/>
</dbReference>
<protein>
    <recommendedName>
        <fullName evidence="3">Translocation and assembly module subunit TamA</fullName>
    </recommendedName>
    <alternativeName>
        <fullName evidence="9">Autotransporter assembly factor TamA</fullName>
    </alternativeName>
</protein>
<organism evidence="16 17">
    <name type="scientific">Thermomonas beijingensis</name>
    <dbReference type="NCBI Taxonomy" id="2872701"/>
    <lineage>
        <taxon>Bacteria</taxon>
        <taxon>Pseudomonadati</taxon>
        <taxon>Pseudomonadota</taxon>
        <taxon>Gammaproteobacteria</taxon>
        <taxon>Lysobacterales</taxon>
        <taxon>Lysobacteraceae</taxon>
        <taxon>Thermomonas</taxon>
    </lineage>
</organism>
<evidence type="ECO:0000256" key="10">
    <source>
        <dbReference type="ARBA" id="ARBA00093548"/>
    </source>
</evidence>
<evidence type="ECO:0000256" key="7">
    <source>
        <dbReference type="ARBA" id="ARBA00023136"/>
    </source>
</evidence>
<evidence type="ECO:0000256" key="6">
    <source>
        <dbReference type="ARBA" id="ARBA00022729"/>
    </source>
</evidence>
<dbReference type="Proteomes" id="UP001430290">
    <property type="component" value="Unassembled WGS sequence"/>
</dbReference>
<keyword evidence="17" id="KW-1185">Reference proteome</keyword>
<evidence type="ECO:0000256" key="8">
    <source>
        <dbReference type="ARBA" id="ARBA00023237"/>
    </source>
</evidence>
<dbReference type="Pfam" id="PF01103">
    <property type="entry name" value="Omp85"/>
    <property type="match status" value="1"/>
</dbReference>
<dbReference type="InterPro" id="IPR039910">
    <property type="entry name" value="D15-like"/>
</dbReference>
<feature type="domain" description="Bacterial surface antigen (D15)" evidence="13">
    <location>
        <begin position="433"/>
        <end position="610"/>
    </location>
</feature>
<gene>
    <name evidence="16" type="ORF">K7B09_12040</name>
</gene>
<dbReference type="Gene3D" id="3.10.20.310">
    <property type="entry name" value="membrane protein fhac"/>
    <property type="match status" value="3"/>
</dbReference>
<comment type="similarity">
    <text evidence="2">Belongs to the TamA family.</text>
</comment>
<accession>A0ABS7TH51</accession>
<evidence type="ECO:0000256" key="5">
    <source>
        <dbReference type="ARBA" id="ARBA00022692"/>
    </source>
</evidence>
<dbReference type="Gene3D" id="2.40.160.50">
    <property type="entry name" value="membrane protein fhac: a member of the omp85/tpsb transporter family"/>
    <property type="match status" value="1"/>
</dbReference>
<dbReference type="RefSeq" id="WP_223629723.1">
    <property type="nucleotide sequence ID" value="NZ_JAIQDJ010000010.1"/>
</dbReference>
<keyword evidence="8" id="KW-0998">Cell outer membrane</keyword>
<feature type="chain" id="PRO_5047331102" description="Translocation and assembly module subunit TamA" evidence="12">
    <location>
        <begin position="24"/>
        <end position="613"/>
    </location>
</feature>
<evidence type="ECO:0000313" key="17">
    <source>
        <dbReference type="Proteomes" id="UP001430290"/>
    </source>
</evidence>
<evidence type="ECO:0000259" key="14">
    <source>
        <dbReference type="Pfam" id="PF07244"/>
    </source>
</evidence>
<comment type="subunit">
    <text evidence="10">Interacts with TamB to form the translocation and assembly module (TAM).</text>
</comment>
<evidence type="ECO:0000256" key="3">
    <source>
        <dbReference type="ARBA" id="ARBA00015419"/>
    </source>
</evidence>
<feature type="signal peptide" evidence="12">
    <location>
        <begin position="1"/>
        <end position="23"/>
    </location>
</feature>
<evidence type="ECO:0000256" key="2">
    <source>
        <dbReference type="ARBA" id="ARBA00010248"/>
    </source>
</evidence>
<sequence length="613" mass="67412">MPVVIPRVLSSLVLCLLALPVSAVTVTRVDLRGTSDQRLLDNVRSALSLQDAVGKRLTHRRLAYLLQQADAQTRQALEPFGYYAPVIRIQRSDRADPQTVGAPDDDPAAADAPETSQDDVLSVSISIDPGLPVQVRGRQVVVTGAGGDDAQVRAALAAFVPHTGEVLDHSRYEASKTRVNRALAAQGYFDADFIIHQVQVTRAEHAADIDLRWSSGPRYRLGEVVFTQSPAPVLRDELLQKLVGWTPGQAYDAAQLERLRRSLVALDYFGLVDVSATPETAQDKQVLVQVNLTPAPRSIYSYGLSYGTRSGAGFSTGFERRYLNQRGHKALAQIDWGNQRKTATVQYRMPAFAWRDGWYTASLQAADEQTDSLDNRRLEFVVSRSGQYSEHLNLVASAHVLRERWSYFTVNQPVGLYQFASFVFPELRADYIDVDNRMAPRSGFGAGLTLRGGNGNAAGFVQLHANAQWFHGFDADSRLIVRGEAGRTFTGDLLNLPPSLRYFAGGDRSVRGYGWREIGPRIRNSQGDLYAVGASSVLTTSIEYERYFNGPWGAAVFVDSGSAFDGRRADPHTGVGIGLRWRSPVGPVRIDIARGLNRPESPFTLHLNIGADL</sequence>
<dbReference type="EMBL" id="JAIQDJ010000010">
    <property type="protein sequence ID" value="MBZ4187051.1"/>
    <property type="molecule type" value="Genomic_DNA"/>
</dbReference>
<comment type="caution">
    <text evidence="16">The sequence shown here is derived from an EMBL/GenBank/DDBJ whole genome shotgun (WGS) entry which is preliminary data.</text>
</comment>
<feature type="region of interest" description="Disordered" evidence="11">
    <location>
        <begin position="94"/>
        <end position="119"/>
    </location>
</feature>
<comment type="subcellular location">
    <subcellularLocation>
        <location evidence="1">Cell outer membrane</location>
    </subcellularLocation>
</comment>
<keyword evidence="7" id="KW-0472">Membrane</keyword>
<keyword evidence="5" id="KW-0812">Transmembrane</keyword>
<keyword evidence="6 12" id="KW-0732">Signal</keyword>
<keyword evidence="4" id="KW-1134">Transmembrane beta strand</keyword>
<dbReference type="PANTHER" id="PTHR12815">
    <property type="entry name" value="SORTING AND ASSEMBLY MACHINERY SAMM50 PROTEIN FAMILY MEMBER"/>
    <property type="match status" value="1"/>
</dbReference>
<dbReference type="InterPro" id="IPR035243">
    <property type="entry name" value="TamA_POTRA_Dom_1"/>
</dbReference>